<evidence type="ECO:0000313" key="2">
    <source>
        <dbReference type="Proteomes" id="UP000639403"/>
    </source>
</evidence>
<accession>A0A8H7P3L6</accession>
<sequence length="290" mass="33474">MPPHQESMVEVEGKWAINDLKQTLEQRGTEPQEDTNVWIRYNPALSYPGDEIEDERKFGEADQRQVVHDFLRKAEIGILAIDATLWSDGWLENVTFPRQVLLLQNADPLKLPHFEPRHLAFLWKVRRLVIDVPWNHVAVMCLPPVNPLKRYLVYDGIASHTVMHFFEGLYNLTHLCIRINVGRMAEGACPVTKWLHEIVRAKPHLSQLVLQCVDDVSGSPCSRRHHVWRLLNQYIVSNKLRQVNLIPFAMKLSDEWYTLGETGEFALWEKARKPGGQLRAVLNSAGLRPE</sequence>
<dbReference type="Proteomes" id="UP000639403">
    <property type="component" value="Unassembled WGS sequence"/>
</dbReference>
<protein>
    <submittedName>
        <fullName evidence="1">Uncharacterized protein</fullName>
    </submittedName>
</protein>
<dbReference type="AlphaFoldDB" id="A0A8H7P3L6"/>
<comment type="caution">
    <text evidence="1">The sequence shown here is derived from an EMBL/GenBank/DDBJ whole genome shotgun (WGS) entry which is preliminary data.</text>
</comment>
<name>A0A8H7P3L6_9APHY</name>
<reference evidence="1" key="2">
    <citation type="journal article" name="Front. Microbiol.">
        <title>Degradative Capacity of Two Strains of Rhodonia placenta: From Phenotype to Genotype.</title>
        <authorList>
            <person name="Kolle M."/>
            <person name="Horta M.A.C."/>
            <person name="Nowrousian M."/>
            <person name="Ohm R.A."/>
            <person name="Benz J.P."/>
            <person name="Pilgard A."/>
        </authorList>
    </citation>
    <scope>NUCLEOTIDE SEQUENCE</scope>
    <source>
        <strain evidence="1">FPRL280</strain>
    </source>
</reference>
<proteinExistence type="predicted"/>
<gene>
    <name evidence="1" type="ORF">IEO21_04587</name>
</gene>
<organism evidence="1 2">
    <name type="scientific">Rhodonia placenta</name>
    <dbReference type="NCBI Taxonomy" id="104341"/>
    <lineage>
        <taxon>Eukaryota</taxon>
        <taxon>Fungi</taxon>
        <taxon>Dikarya</taxon>
        <taxon>Basidiomycota</taxon>
        <taxon>Agaricomycotina</taxon>
        <taxon>Agaricomycetes</taxon>
        <taxon>Polyporales</taxon>
        <taxon>Adustoporiaceae</taxon>
        <taxon>Rhodonia</taxon>
    </lineage>
</organism>
<dbReference type="EMBL" id="JADOXO010000070">
    <property type="protein sequence ID" value="KAF9815490.1"/>
    <property type="molecule type" value="Genomic_DNA"/>
</dbReference>
<reference evidence="1" key="1">
    <citation type="submission" date="2020-11" db="EMBL/GenBank/DDBJ databases">
        <authorList>
            <person name="Koelle M."/>
            <person name="Horta M.A.C."/>
            <person name="Nowrousian M."/>
            <person name="Ohm R.A."/>
            <person name="Benz P."/>
            <person name="Pilgard A."/>
        </authorList>
    </citation>
    <scope>NUCLEOTIDE SEQUENCE</scope>
    <source>
        <strain evidence="1">FPRL280</strain>
    </source>
</reference>
<evidence type="ECO:0000313" key="1">
    <source>
        <dbReference type="EMBL" id="KAF9815490.1"/>
    </source>
</evidence>